<gene>
    <name evidence="1" type="ORF">A7M21_04225</name>
</gene>
<dbReference type="AlphaFoldDB" id="A0A5T0DTS7"/>
<protein>
    <recommendedName>
        <fullName evidence="2">Diguanylate cyclase</fullName>
    </recommendedName>
</protein>
<evidence type="ECO:0000313" key="1">
    <source>
        <dbReference type="EMBL" id="EAJ7596404.1"/>
    </source>
</evidence>
<reference evidence="1" key="1">
    <citation type="submission" date="2018-05" db="EMBL/GenBank/DDBJ databases">
        <authorList>
            <consortium name="NARMS: The National Antimicrobial Resistance Monitoring System"/>
        </authorList>
    </citation>
    <scope>NUCLEOTIDE SEQUENCE</scope>
    <source>
        <strain evidence="1">FSIS1606351</strain>
    </source>
</reference>
<name>A0A5T0DTS7_CAMCO</name>
<organism evidence="1">
    <name type="scientific">Campylobacter coli</name>
    <dbReference type="NCBI Taxonomy" id="195"/>
    <lineage>
        <taxon>Bacteria</taxon>
        <taxon>Pseudomonadati</taxon>
        <taxon>Campylobacterota</taxon>
        <taxon>Epsilonproteobacteria</taxon>
        <taxon>Campylobacterales</taxon>
        <taxon>Campylobacteraceae</taxon>
        <taxon>Campylobacter</taxon>
    </lineage>
</organism>
<sequence>LNEIFVRFKKILKDNCSEFDELWMIDEKSYLIISPGRNKEKVAQLVRENLKTIENFRFIYKQDIITPKIITAYLDKQSKPHANILEELMNQISNLDERNNAKDQ</sequence>
<dbReference type="EMBL" id="AACAMH010000015">
    <property type="protein sequence ID" value="EAJ7596404.1"/>
    <property type="molecule type" value="Genomic_DNA"/>
</dbReference>
<proteinExistence type="predicted"/>
<accession>A0A5T0DTS7</accession>
<evidence type="ECO:0008006" key="2">
    <source>
        <dbReference type="Google" id="ProtNLM"/>
    </source>
</evidence>
<comment type="caution">
    <text evidence="1">The sequence shown here is derived from an EMBL/GenBank/DDBJ whole genome shotgun (WGS) entry which is preliminary data.</text>
</comment>
<feature type="non-terminal residue" evidence="1">
    <location>
        <position position="1"/>
    </location>
</feature>